<dbReference type="RefSeq" id="WP_256191904.1">
    <property type="nucleotide sequence ID" value="NZ_JANFZG010000020.1"/>
</dbReference>
<protein>
    <submittedName>
        <fullName evidence="3">Phage tail protein</fullName>
    </submittedName>
</protein>
<dbReference type="Proteomes" id="UP001524473">
    <property type="component" value="Unassembled WGS sequence"/>
</dbReference>
<comment type="caution">
    <text evidence="3">The sequence shown here is derived from an EMBL/GenBank/DDBJ whole genome shotgun (WGS) entry which is preliminary data.</text>
</comment>
<evidence type="ECO:0000259" key="1">
    <source>
        <dbReference type="Pfam" id="PF06605"/>
    </source>
</evidence>
<dbReference type="InterPro" id="IPR010572">
    <property type="entry name" value="Tail_dom"/>
</dbReference>
<dbReference type="Pfam" id="PF18994">
    <property type="entry name" value="Prophage_tailD1"/>
    <property type="match status" value="1"/>
</dbReference>
<dbReference type="Pfam" id="PF06605">
    <property type="entry name" value="Prophage_tail"/>
    <property type="match status" value="1"/>
</dbReference>
<sequence>MALKTILNKQTDFTGEFPAEWAKSGLWRMNESAPDENNHLLDSSGAERPAFINNWSGTTASMRSGQKGNYFRFNINNPSTEQTYLKVTNDGSIFAEFGERILCGGWMSPTTYSVGNTYCPIFNTRYGPGQPIFYLSLIRGNPRIMLYNDTGSLILDESVEPPFSLVNGGWYFIACLIEPDNKTAQYVVGDRGSGTVWASEVLSFTGELNRSCTADLILGMHADSYWYAGGLDDWFLDCDTQLTAEDLENYFLSSLCANGGDTSGDVDGITEPGAVTLRASSGGYPSEGVLTTAAADCNLSGTGRVSVTSEYISGTTAVSFVETSTSDDLTDWSDWAAVPADGRLVSPNRAYIRFRVTLTTSDTSRTPRLIDIRLYDIPKAPYEKIGYARPVVLDGNGAWEAVLENAYDIIVTSEINGEDTLSFKIPYRDGKRGYIDSEKKIQIVDDVYKVRTVTDTRDTDGSAVTEVYAEAEFYDLTFSVRKEERTFEAEYPETAMAYALEGTEWSVGTVTVRTKRTWTSTEKNALSILRNTADLHGGDLVFDCPNRLVHLLTVNGRDSGALFAYRKNMKSIQRVVDTRELVTRLYAVGAEGMTFADINGGRPYVEDFTYTDEVRISTLDCSSFTNPYQMKEYAEMRLADYAKPTISYVLNAMDLSVLTGYEHEAWELGDYVRVEDKELELSVTTRIVRREYNLQEPWNTVLELSTTLKNLGSSASEWDNAADSLEGTSMVSNNDIREMVPFNLLRNSRADDGLAYWVSSGFEADSENGASGTASFKAEGVAGMTKSLSQTVYPANRSSYTLSAQIGSENLEKLSEDSQVGIEVVIEYEDGSTESRFIDLY</sequence>
<dbReference type="NCBIfam" id="TIGR01665">
    <property type="entry name" value="put_anti_recept"/>
    <property type="match status" value="1"/>
</dbReference>
<evidence type="ECO:0000313" key="3">
    <source>
        <dbReference type="EMBL" id="MCQ4840321.1"/>
    </source>
</evidence>
<evidence type="ECO:0000259" key="2">
    <source>
        <dbReference type="Pfam" id="PF18994"/>
    </source>
</evidence>
<dbReference type="InterPro" id="IPR007119">
    <property type="entry name" value="Phage_tail_spike_N"/>
</dbReference>
<gene>
    <name evidence="3" type="ORF">NE695_10405</name>
</gene>
<feature type="domain" description="Tail spike" evidence="1">
    <location>
        <begin position="473"/>
        <end position="714"/>
    </location>
</feature>
<keyword evidence="4" id="KW-1185">Reference proteome</keyword>
<dbReference type="EMBL" id="JANFZH010000022">
    <property type="protein sequence ID" value="MCQ4840321.1"/>
    <property type="molecule type" value="Genomic_DNA"/>
</dbReference>
<dbReference type="Gene3D" id="2.60.120.260">
    <property type="entry name" value="Galactose-binding domain-like"/>
    <property type="match status" value="1"/>
</dbReference>
<organism evidence="3 4">
    <name type="scientific">Neglectibacter timonensis</name>
    <dbReference type="NCBI Taxonomy" id="1776382"/>
    <lineage>
        <taxon>Bacteria</taxon>
        <taxon>Bacillati</taxon>
        <taxon>Bacillota</taxon>
        <taxon>Clostridia</taxon>
        <taxon>Eubacteriales</taxon>
        <taxon>Oscillospiraceae</taxon>
        <taxon>Neglectibacter</taxon>
    </lineage>
</organism>
<feature type="domain" description="Prophage endopeptidase tail N-terminal" evidence="2">
    <location>
        <begin position="390"/>
        <end position="471"/>
    </location>
</feature>
<name>A0ABT1S063_9FIRM</name>
<reference evidence="3 4" key="1">
    <citation type="submission" date="2022-06" db="EMBL/GenBank/DDBJ databases">
        <title>Isolation of gut microbiota from human fecal samples.</title>
        <authorList>
            <person name="Pamer E.G."/>
            <person name="Barat B."/>
            <person name="Waligurski E."/>
            <person name="Medina S."/>
            <person name="Paddock L."/>
            <person name="Mostad J."/>
        </authorList>
    </citation>
    <scope>NUCLEOTIDE SEQUENCE [LARGE SCALE GENOMIC DNA]</scope>
    <source>
        <strain evidence="3 4">DFI.9.73</strain>
    </source>
</reference>
<evidence type="ECO:0000313" key="4">
    <source>
        <dbReference type="Proteomes" id="UP001524473"/>
    </source>
</evidence>
<accession>A0ABT1S063</accession>
<proteinExistence type="predicted"/>
<dbReference type="InterPro" id="IPR044051">
    <property type="entry name" value="Prophage_tail_N"/>
</dbReference>